<dbReference type="CDD" id="cd02979">
    <property type="entry name" value="PHOX_C"/>
    <property type="match status" value="1"/>
</dbReference>
<dbReference type="InterPro" id="IPR036249">
    <property type="entry name" value="Thioredoxin-like_sf"/>
</dbReference>
<dbReference type="AlphaFoldDB" id="A0A5N6Z234"/>
<reference evidence="8" key="1">
    <citation type="submission" date="2019-04" db="EMBL/GenBank/DDBJ databases">
        <title>Friends and foes A comparative genomics studyof 23 Aspergillus species from section Flavi.</title>
        <authorList>
            <consortium name="DOE Joint Genome Institute"/>
            <person name="Kjaerbolling I."/>
            <person name="Vesth T."/>
            <person name="Frisvad J.C."/>
            <person name="Nybo J.L."/>
            <person name="Theobald S."/>
            <person name="Kildgaard S."/>
            <person name="Isbrandt T."/>
            <person name="Kuo A."/>
            <person name="Sato A."/>
            <person name="Lyhne E.K."/>
            <person name="Kogle M.E."/>
            <person name="Wiebenga A."/>
            <person name="Kun R.S."/>
            <person name="Lubbers R.J."/>
            <person name="Makela M.R."/>
            <person name="Barry K."/>
            <person name="Chovatia M."/>
            <person name="Clum A."/>
            <person name="Daum C."/>
            <person name="Haridas S."/>
            <person name="He G."/>
            <person name="LaButti K."/>
            <person name="Lipzen A."/>
            <person name="Mondo S."/>
            <person name="Riley R."/>
            <person name="Salamov A."/>
            <person name="Simmons B.A."/>
            <person name="Magnuson J.K."/>
            <person name="Henrissat B."/>
            <person name="Mortensen U.H."/>
            <person name="Larsen T.O."/>
            <person name="Devries R.P."/>
            <person name="Grigoriev I.V."/>
            <person name="Machida M."/>
            <person name="Baker S.E."/>
            <person name="Andersen M.R."/>
        </authorList>
    </citation>
    <scope>NUCLEOTIDE SEQUENCE [LARGE SCALE GENOMIC DNA]</scope>
    <source>
        <strain evidence="8">CBS 553.77</strain>
    </source>
</reference>
<dbReference type="InterPro" id="IPR050641">
    <property type="entry name" value="RIFMO-like"/>
</dbReference>
<feature type="domain" description="Phenol hydroxylase-like C-terminal dimerisation" evidence="6">
    <location>
        <begin position="421"/>
        <end position="623"/>
    </location>
</feature>
<dbReference type="PANTHER" id="PTHR43004:SF15">
    <property type="entry name" value="MONOOXYGENASE, PUTATIVE (AFU_ORTHOLOGUE AFUA_6G03030)-RELATED"/>
    <property type="match status" value="1"/>
</dbReference>
<dbReference type="SUPFAM" id="SSF54373">
    <property type="entry name" value="FAD-linked reductases, C-terminal domain"/>
    <property type="match status" value="1"/>
</dbReference>
<accession>A0A5N6Z234</accession>
<keyword evidence="8" id="KW-1185">Reference proteome</keyword>
<proteinExistence type="inferred from homology"/>
<dbReference type="PRINTS" id="PR00420">
    <property type="entry name" value="RNGMNOXGNASE"/>
</dbReference>
<evidence type="ECO:0000313" key="8">
    <source>
        <dbReference type="Proteomes" id="UP000327118"/>
    </source>
</evidence>
<evidence type="ECO:0000256" key="1">
    <source>
        <dbReference type="ARBA" id="ARBA00007801"/>
    </source>
</evidence>
<dbReference type="Pfam" id="PF01494">
    <property type="entry name" value="FAD_binding_3"/>
    <property type="match status" value="1"/>
</dbReference>
<dbReference type="GO" id="GO:0071949">
    <property type="term" value="F:FAD binding"/>
    <property type="evidence" value="ECO:0007669"/>
    <property type="project" value="InterPro"/>
</dbReference>
<feature type="domain" description="FAD-binding" evidence="5">
    <location>
        <begin position="18"/>
        <end position="385"/>
    </location>
</feature>
<dbReference type="InterPro" id="IPR012941">
    <property type="entry name" value="Phe_hydrox_C_dim_dom"/>
</dbReference>
<evidence type="ECO:0000256" key="4">
    <source>
        <dbReference type="ARBA" id="ARBA00023002"/>
    </source>
</evidence>
<gene>
    <name evidence="7" type="ORF">BDV28DRAFT_162232</name>
</gene>
<protein>
    <submittedName>
        <fullName evidence="7">FAD binding domain-containing protein</fullName>
    </submittedName>
</protein>
<keyword evidence="3" id="KW-0274">FAD</keyword>
<dbReference type="GO" id="GO:0016709">
    <property type="term" value="F:oxidoreductase activity, acting on paired donors, with incorporation or reduction of molecular oxygen, NAD(P)H as one donor, and incorporation of one atom of oxygen"/>
    <property type="evidence" value="ECO:0007669"/>
    <property type="project" value="UniProtKB-ARBA"/>
</dbReference>
<dbReference type="InterPro" id="IPR002938">
    <property type="entry name" value="FAD-bd"/>
</dbReference>
<evidence type="ECO:0000313" key="7">
    <source>
        <dbReference type="EMBL" id="KAE8351714.1"/>
    </source>
</evidence>
<comment type="similarity">
    <text evidence="1">Belongs to the PheA/TfdB FAD monooxygenase family.</text>
</comment>
<dbReference type="OrthoDB" id="1716816at2759"/>
<organism evidence="7 8">
    <name type="scientific">Aspergillus coremiiformis</name>
    <dbReference type="NCBI Taxonomy" id="138285"/>
    <lineage>
        <taxon>Eukaryota</taxon>
        <taxon>Fungi</taxon>
        <taxon>Dikarya</taxon>
        <taxon>Ascomycota</taxon>
        <taxon>Pezizomycotina</taxon>
        <taxon>Eurotiomycetes</taxon>
        <taxon>Eurotiomycetidae</taxon>
        <taxon>Eurotiales</taxon>
        <taxon>Aspergillaceae</taxon>
        <taxon>Aspergillus</taxon>
        <taxon>Aspergillus subgen. Circumdati</taxon>
    </lineage>
</organism>
<evidence type="ECO:0000256" key="3">
    <source>
        <dbReference type="ARBA" id="ARBA00022827"/>
    </source>
</evidence>
<dbReference type="Gene3D" id="3.30.9.10">
    <property type="entry name" value="D-Amino Acid Oxidase, subunit A, domain 2"/>
    <property type="match status" value="1"/>
</dbReference>
<name>A0A5N6Z234_9EURO</name>
<dbReference type="Gene3D" id="3.50.50.60">
    <property type="entry name" value="FAD/NAD(P)-binding domain"/>
    <property type="match status" value="1"/>
</dbReference>
<evidence type="ECO:0000259" key="6">
    <source>
        <dbReference type="Pfam" id="PF07976"/>
    </source>
</evidence>
<keyword evidence="4" id="KW-0560">Oxidoreductase</keyword>
<dbReference type="PANTHER" id="PTHR43004">
    <property type="entry name" value="TRK SYSTEM POTASSIUM UPTAKE PROTEIN"/>
    <property type="match status" value="1"/>
</dbReference>
<dbReference type="EMBL" id="ML739158">
    <property type="protein sequence ID" value="KAE8351714.1"/>
    <property type="molecule type" value="Genomic_DNA"/>
</dbReference>
<dbReference type="Pfam" id="PF07976">
    <property type="entry name" value="Phe_hydrox_dim"/>
    <property type="match status" value="1"/>
</dbReference>
<dbReference type="Gene3D" id="3.40.30.20">
    <property type="match status" value="1"/>
</dbReference>
<evidence type="ECO:0000256" key="2">
    <source>
        <dbReference type="ARBA" id="ARBA00022630"/>
    </source>
</evidence>
<dbReference type="SUPFAM" id="SSF51905">
    <property type="entry name" value="FAD/NAD(P)-binding domain"/>
    <property type="match status" value="1"/>
</dbReference>
<keyword evidence="2" id="KW-0285">Flavoprotein</keyword>
<dbReference type="InterPro" id="IPR036188">
    <property type="entry name" value="FAD/NAD-bd_sf"/>
</dbReference>
<dbReference type="InterPro" id="IPR038220">
    <property type="entry name" value="PHOX_C_sf"/>
</dbReference>
<sequence>MSFNNPPQPSGAFQTRCTDVLIVGAGPAGCMAAATLLRYNIDFCLIDKRPTRTQTGHASAFQPRTQEILQTMDLLHTLDGKGHRLTETSFWNRDNQGNLVRSFVGAEVVHPTPYQYLFNTDQGLTEDTYETYLASKGQKVHRFMEFIEYKYNNNDHQWPLTAYIKNNATGSIEAWLTKYILGTDGARSATRKATGIQSSSQGSEDVWAVADVYLDTNFPDYRRRCVLRTPQGGCMLIPRKDEGLRMFLQLDERSQSLISGAKRPQSQSSLHMDSAYRLTQIVQSHISNVIHPYQANITSIVWISRYHVTQRVVHHFHDEQKRVFLLGDACHTHSPKAGQGMNVSICDAYNLTWKLAFVLKGIASPSLLLTYELERLHIAQQLIEFDARFAHQFGQKENLDSQNLRDTWEKSHGFTSGCGYKYPPSIIVDTTTGSDINIIDDQAVEPLKAGKRLLPLDLIRHIDGNRCNLLDVMPSNGRFHLFIFAGNQLASPSLKMLAESLRSDQSPLYLFNPSPLSLTQRFVHEDIKTDPIPTTNENYVVDLFLIHSTSHLDIALEELPAPFSTQWLMRVYRDAGGTGHKLLGVPEQTGVMAVIRPDGYIGLITPLNRLDHVVSYFSSFMHKRI</sequence>
<dbReference type="Proteomes" id="UP000327118">
    <property type="component" value="Unassembled WGS sequence"/>
</dbReference>
<dbReference type="SUPFAM" id="SSF52833">
    <property type="entry name" value="Thioredoxin-like"/>
    <property type="match status" value="1"/>
</dbReference>
<evidence type="ECO:0000259" key="5">
    <source>
        <dbReference type="Pfam" id="PF01494"/>
    </source>
</evidence>